<evidence type="ECO:0000313" key="3">
    <source>
        <dbReference type="Proteomes" id="UP000308838"/>
    </source>
</evidence>
<dbReference type="AlphaFoldDB" id="A0A4U7BHH5"/>
<accession>A0A4U7BHH5</accession>
<proteinExistence type="predicted"/>
<protein>
    <submittedName>
        <fullName evidence="2">Uncharacterized protein</fullName>
    </submittedName>
</protein>
<feature type="region of interest" description="Disordered" evidence="1">
    <location>
        <begin position="1"/>
        <end position="74"/>
    </location>
</feature>
<feature type="compositionally biased region" description="Basic and acidic residues" evidence="1">
    <location>
        <begin position="9"/>
        <end position="74"/>
    </location>
</feature>
<sequence length="74" mass="8971">MDNIASANKLREQNEVLKIENSNDEKESFEQEKEEFLKEKESFEQEKEEFLKEKESFEQEKEEIKNLNDKKGKK</sequence>
<comment type="caution">
    <text evidence="2">The sequence shown here is derived from an EMBL/GenBank/DDBJ whole genome shotgun (WGS) entry which is preliminary data.</text>
</comment>
<dbReference type="Proteomes" id="UP000308838">
    <property type="component" value="Unassembled WGS sequence"/>
</dbReference>
<evidence type="ECO:0000313" key="2">
    <source>
        <dbReference type="EMBL" id="TKX29505.1"/>
    </source>
</evidence>
<organism evidence="2 3">
    <name type="scientific">Campylobacter estrildidarum</name>
    <dbReference type="NCBI Taxonomy" id="2510189"/>
    <lineage>
        <taxon>Bacteria</taxon>
        <taxon>Pseudomonadati</taxon>
        <taxon>Campylobacterota</taxon>
        <taxon>Epsilonproteobacteria</taxon>
        <taxon>Campylobacterales</taxon>
        <taxon>Campylobacteraceae</taxon>
        <taxon>Campylobacter</taxon>
    </lineage>
</organism>
<keyword evidence="3" id="KW-1185">Reference proteome</keyword>
<dbReference type="EMBL" id="NXLZ01000013">
    <property type="protein sequence ID" value="TKX29505.1"/>
    <property type="molecule type" value="Genomic_DNA"/>
</dbReference>
<evidence type="ECO:0000256" key="1">
    <source>
        <dbReference type="SAM" id="MobiDB-lite"/>
    </source>
</evidence>
<gene>
    <name evidence="2" type="ORF">CQA69_07335</name>
</gene>
<name>A0A4U7BHH5_9BACT</name>
<dbReference type="RefSeq" id="WP_137621129.1">
    <property type="nucleotide sequence ID" value="NZ_NXLZ01000013.1"/>
</dbReference>
<reference evidence="2 3" key="1">
    <citation type="submission" date="2018-05" db="EMBL/GenBank/DDBJ databases">
        <title>Novel Campyloabacter and Helicobacter Species and Strains.</title>
        <authorList>
            <person name="Mannion A.J."/>
            <person name="Shen Z."/>
            <person name="Fox J.G."/>
        </authorList>
    </citation>
    <scope>NUCLEOTIDE SEQUENCE [LARGE SCALE GENOMIC DNA]</scope>
    <source>
        <strain evidence="3">MIT17-664</strain>
    </source>
</reference>